<dbReference type="InterPro" id="IPR002734">
    <property type="entry name" value="RibDG_C"/>
</dbReference>
<dbReference type="SUPFAM" id="SSF53597">
    <property type="entry name" value="Dihydrofolate reductase-like"/>
    <property type="match status" value="1"/>
</dbReference>
<feature type="binding site" evidence="14">
    <location>
        <position position="194"/>
    </location>
    <ligand>
        <name>NADP(+)</name>
        <dbReference type="ChEBI" id="CHEBI:58349"/>
    </ligand>
</feature>
<gene>
    <name evidence="17" type="primary">ribD</name>
    <name evidence="17" type="ORF">H1W37_01015</name>
</gene>
<dbReference type="InterPro" id="IPR050765">
    <property type="entry name" value="Riboflavin_Biosynth_HTPR"/>
</dbReference>
<feature type="binding site" evidence="14">
    <location>
        <position position="290"/>
    </location>
    <ligand>
        <name>substrate</name>
    </ligand>
</feature>
<dbReference type="InterPro" id="IPR002125">
    <property type="entry name" value="CMP_dCMP_dom"/>
</dbReference>
<evidence type="ECO:0000256" key="8">
    <source>
        <dbReference type="ARBA" id="ARBA00022833"/>
    </source>
</evidence>
<dbReference type="SUPFAM" id="SSF53927">
    <property type="entry name" value="Cytidine deaminase-like"/>
    <property type="match status" value="1"/>
</dbReference>
<dbReference type="PANTHER" id="PTHR38011">
    <property type="entry name" value="DIHYDROFOLATE REDUCTASE FAMILY PROTEIN (AFU_ORTHOLOGUE AFUA_8G06820)"/>
    <property type="match status" value="1"/>
</dbReference>
<dbReference type="PROSITE" id="PS51747">
    <property type="entry name" value="CYT_DCMP_DEAMINASES_2"/>
    <property type="match status" value="1"/>
</dbReference>
<keyword evidence="7 12" id="KW-0479">Metal-binding</keyword>
<evidence type="ECO:0000313" key="18">
    <source>
        <dbReference type="Proteomes" id="UP000559404"/>
    </source>
</evidence>
<dbReference type="PIRSF" id="PIRSF006769">
    <property type="entry name" value="RibD"/>
    <property type="match status" value="1"/>
</dbReference>
<evidence type="ECO:0000256" key="1">
    <source>
        <dbReference type="ARBA" id="ARBA00002151"/>
    </source>
</evidence>
<evidence type="ECO:0000259" key="16">
    <source>
        <dbReference type="PROSITE" id="PS51747"/>
    </source>
</evidence>
<sequence>MAATVAYARRTQGLVWPNPSVGALIVKGGVVQGRGVTQRPGGPHAEVMALRQAGEAARGASCYVTLEPCSHQGRTGPCAVALAEAGVKRVIIGLRDPNPRVAGRGEAILRERGVEVVSGVAADLCHAHHIGHVRRVLDGRPQVILKLAVSQDGCIGRRGYGQVAITGEGIGRRVHILRAECDGIMVGIGTALADDPLLNCRLPGLESRSPVRVILDTAARLPLDSKLVRGAADVPVWVLVGNGADYARTDALRDAGCTVVRLATLANGRIDPLVALRALGQRGLTRLLVEGGASVARAFVDRGVADEVIISRGNIVVGEGGIPPFGDRGIDFFERMPDYRLVARQCHEGEQLQHYRRERG</sequence>
<feature type="binding site" evidence="14">
    <location>
        <position position="190"/>
    </location>
    <ligand>
        <name>NADP(+)</name>
        <dbReference type="ChEBI" id="CHEBI:58349"/>
    </ligand>
</feature>
<dbReference type="EC" id="3.5.4.26" evidence="12"/>
<feature type="binding site" evidence="14">
    <location>
        <position position="148"/>
    </location>
    <ligand>
        <name>NADP(+)</name>
        <dbReference type="ChEBI" id="CHEBI:58349"/>
    </ligand>
</feature>
<protein>
    <recommendedName>
        <fullName evidence="12">Riboflavin biosynthesis protein RibD</fullName>
    </recommendedName>
    <domain>
        <recommendedName>
            <fullName evidence="12">Diaminohydroxyphosphoribosylaminopyrimidine deaminase</fullName>
            <shortName evidence="12">DRAP deaminase</shortName>
            <ecNumber evidence="12">3.5.4.26</ecNumber>
        </recommendedName>
        <alternativeName>
            <fullName evidence="12">Riboflavin-specific deaminase</fullName>
        </alternativeName>
    </domain>
    <domain>
        <recommendedName>
            <fullName evidence="12">5-amino-6-(5-phosphoribosylamino)uracil reductase</fullName>
            <ecNumber evidence="12">1.1.1.193</ecNumber>
        </recommendedName>
        <alternativeName>
            <fullName evidence="12">HTP reductase</fullName>
        </alternativeName>
    </domain>
</protein>
<dbReference type="Gene3D" id="3.40.430.10">
    <property type="entry name" value="Dihydrofolate Reductase, subunit A"/>
    <property type="match status" value="1"/>
</dbReference>
<feature type="binding site" evidence="14">
    <location>
        <position position="217"/>
    </location>
    <ligand>
        <name>NADP(+)</name>
        <dbReference type="ChEBI" id="CHEBI:58349"/>
    </ligand>
</feature>
<keyword evidence="8 12" id="KW-0862">Zinc</keyword>
<evidence type="ECO:0000256" key="9">
    <source>
        <dbReference type="ARBA" id="ARBA00022857"/>
    </source>
</evidence>
<evidence type="ECO:0000256" key="13">
    <source>
        <dbReference type="PIRSR" id="PIRSR006769-1"/>
    </source>
</evidence>
<accession>A0A838XI08</accession>
<evidence type="ECO:0000256" key="2">
    <source>
        <dbReference type="ARBA" id="ARBA00004882"/>
    </source>
</evidence>
<evidence type="ECO:0000256" key="14">
    <source>
        <dbReference type="PIRSR" id="PIRSR006769-2"/>
    </source>
</evidence>
<keyword evidence="12 17" id="KW-0378">Hydrolase</keyword>
<evidence type="ECO:0000256" key="5">
    <source>
        <dbReference type="ARBA" id="ARBA00007417"/>
    </source>
</evidence>
<dbReference type="UniPathway" id="UPA00275">
    <property type="reaction ID" value="UER00401"/>
</dbReference>
<evidence type="ECO:0000256" key="3">
    <source>
        <dbReference type="ARBA" id="ARBA00004910"/>
    </source>
</evidence>
<feature type="binding site" evidence="15">
    <location>
        <position position="44"/>
    </location>
    <ligand>
        <name>Zn(2+)</name>
        <dbReference type="ChEBI" id="CHEBI:29105"/>
        <note>catalytic</note>
    </ligand>
</feature>
<feature type="binding site" evidence="14">
    <location>
        <position position="198"/>
    </location>
    <ligand>
        <name>substrate</name>
    </ligand>
</feature>
<feature type="binding site" evidence="14">
    <location>
        <position position="201"/>
    </location>
    <ligand>
        <name>substrate</name>
    </ligand>
</feature>
<dbReference type="EMBL" id="JACEON010000001">
    <property type="protein sequence ID" value="MBA4610215.1"/>
    <property type="molecule type" value="Genomic_DNA"/>
</dbReference>
<evidence type="ECO:0000313" key="17">
    <source>
        <dbReference type="EMBL" id="MBA4610215.1"/>
    </source>
</evidence>
<comment type="catalytic activity">
    <reaction evidence="12">
        <text>5-amino-6-(5-phospho-D-ribitylamino)uracil + NADP(+) = 5-amino-6-(5-phospho-D-ribosylamino)uracil + NADPH + H(+)</text>
        <dbReference type="Rhea" id="RHEA:17845"/>
        <dbReference type="ChEBI" id="CHEBI:15378"/>
        <dbReference type="ChEBI" id="CHEBI:57783"/>
        <dbReference type="ChEBI" id="CHEBI:58349"/>
        <dbReference type="ChEBI" id="CHEBI:58421"/>
        <dbReference type="ChEBI" id="CHEBI:58453"/>
        <dbReference type="EC" id="1.1.1.193"/>
    </reaction>
</comment>
<dbReference type="Pfam" id="PF01872">
    <property type="entry name" value="RibD_C"/>
    <property type="match status" value="1"/>
</dbReference>
<feature type="binding site" evidence="14">
    <location>
        <position position="178"/>
    </location>
    <ligand>
        <name>substrate</name>
    </ligand>
</feature>
<dbReference type="AlphaFoldDB" id="A0A838XI08"/>
<dbReference type="Pfam" id="PF00383">
    <property type="entry name" value="dCMP_cyt_deam_1"/>
    <property type="match status" value="1"/>
</dbReference>
<comment type="similarity">
    <text evidence="4 12">In the N-terminal section; belongs to the cytidine and deoxycytidylate deaminase family.</text>
</comment>
<reference evidence="17 18" key="1">
    <citation type="submission" date="2020-07" db="EMBL/GenBank/DDBJ databases">
        <authorList>
            <person name="Li M."/>
        </authorList>
    </citation>
    <scope>NUCLEOTIDE SEQUENCE [LARGE SCALE GENOMIC DNA]</scope>
    <source>
        <strain evidence="17 18">DSM 23284</strain>
    </source>
</reference>
<dbReference type="GO" id="GO:0008835">
    <property type="term" value="F:diaminohydroxyphosphoribosylaminopyrimidine deaminase activity"/>
    <property type="evidence" value="ECO:0007669"/>
    <property type="project" value="UniProtKB-EC"/>
</dbReference>
<feature type="domain" description="CMP/dCMP-type deaminase" evidence="16">
    <location>
        <begin position="1"/>
        <end position="116"/>
    </location>
</feature>
<comment type="caution">
    <text evidence="17">The sequence shown here is derived from an EMBL/GenBank/DDBJ whole genome shotgun (WGS) entry which is preliminary data.</text>
</comment>
<comment type="similarity">
    <text evidence="5 12">In the C-terminal section; belongs to the HTP reductase family.</text>
</comment>
<evidence type="ECO:0000256" key="12">
    <source>
        <dbReference type="PIRNR" id="PIRNR006769"/>
    </source>
</evidence>
<dbReference type="CDD" id="cd01284">
    <property type="entry name" value="Riboflavin_deaminase-reductase"/>
    <property type="match status" value="1"/>
</dbReference>
<feature type="binding site" evidence="14">
    <location>
        <begin position="292"/>
        <end position="298"/>
    </location>
    <ligand>
        <name>NADP(+)</name>
        <dbReference type="ChEBI" id="CHEBI:58349"/>
    </ligand>
</feature>
<keyword evidence="6 12" id="KW-0686">Riboflavin biosynthesis</keyword>
<dbReference type="GO" id="GO:0009231">
    <property type="term" value="P:riboflavin biosynthetic process"/>
    <property type="evidence" value="ECO:0007669"/>
    <property type="project" value="UniProtKB-UniPathway"/>
</dbReference>
<evidence type="ECO:0000256" key="6">
    <source>
        <dbReference type="ARBA" id="ARBA00022619"/>
    </source>
</evidence>
<keyword evidence="9 12" id="KW-0521">NADP</keyword>
<comment type="cofactor">
    <cofactor evidence="12 15">
        <name>Zn(2+)</name>
        <dbReference type="ChEBI" id="CHEBI:29105"/>
    </cofactor>
    <text evidence="12 15">Binds 1 zinc ion.</text>
</comment>
<comment type="catalytic activity">
    <reaction evidence="12">
        <text>2,5-diamino-6-hydroxy-4-(5-phosphoribosylamino)-pyrimidine + H2O + H(+) = 5-amino-6-(5-phospho-D-ribosylamino)uracil + NH4(+)</text>
        <dbReference type="Rhea" id="RHEA:21868"/>
        <dbReference type="ChEBI" id="CHEBI:15377"/>
        <dbReference type="ChEBI" id="CHEBI:15378"/>
        <dbReference type="ChEBI" id="CHEBI:28938"/>
        <dbReference type="ChEBI" id="CHEBI:58453"/>
        <dbReference type="ChEBI" id="CHEBI:58614"/>
        <dbReference type="EC" id="3.5.4.26"/>
    </reaction>
</comment>
<dbReference type="InterPro" id="IPR016193">
    <property type="entry name" value="Cytidine_deaminase-like"/>
</dbReference>
<dbReference type="InterPro" id="IPR016192">
    <property type="entry name" value="APOBEC/CMP_deaminase_Zn-bd"/>
</dbReference>
<comment type="function">
    <text evidence="1 12">Converts 2,5-diamino-6-(ribosylamino)-4(3h)-pyrimidinone 5'-phosphate into 5-amino-6-(ribosylamino)-2,4(1h,3h)-pyrimidinedione 5'-phosphate.</text>
</comment>
<keyword evidence="11" id="KW-0511">Multifunctional enzyme</keyword>
<keyword evidence="10 12" id="KW-0560">Oxidoreductase</keyword>
<evidence type="ECO:0000256" key="15">
    <source>
        <dbReference type="PIRSR" id="PIRSR006769-3"/>
    </source>
</evidence>
<feature type="binding site" evidence="15">
    <location>
        <position position="69"/>
    </location>
    <ligand>
        <name>Zn(2+)</name>
        <dbReference type="ChEBI" id="CHEBI:29105"/>
        <note>catalytic</note>
    </ligand>
</feature>
<dbReference type="Gene3D" id="3.40.140.10">
    <property type="entry name" value="Cytidine Deaminase, domain 2"/>
    <property type="match status" value="1"/>
</dbReference>
<proteinExistence type="inferred from homology"/>
<name>A0A838XI08_9HYPH</name>
<dbReference type="PROSITE" id="PS00903">
    <property type="entry name" value="CYT_DCMP_DEAMINASES_1"/>
    <property type="match status" value="1"/>
</dbReference>
<evidence type="ECO:0000256" key="11">
    <source>
        <dbReference type="ARBA" id="ARBA00023268"/>
    </source>
</evidence>
<dbReference type="GO" id="GO:0008270">
    <property type="term" value="F:zinc ion binding"/>
    <property type="evidence" value="ECO:0007669"/>
    <property type="project" value="InterPro"/>
</dbReference>
<comment type="pathway">
    <text evidence="3 12">Cofactor biosynthesis; riboflavin biosynthesis; 5-amino-6-(D-ribitylamino)uracil from GTP: step 3/4.</text>
</comment>
<organism evidence="17 18">
    <name type="scientific">Stappia taiwanensis</name>
    <dbReference type="NCBI Taxonomy" id="992267"/>
    <lineage>
        <taxon>Bacteria</taxon>
        <taxon>Pseudomonadati</taxon>
        <taxon>Pseudomonadota</taxon>
        <taxon>Alphaproteobacteria</taxon>
        <taxon>Hyphomicrobiales</taxon>
        <taxon>Stappiaceae</taxon>
        <taxon>Stappia</taxon>
    </lineage>
</organism>
<feature type="active site" description="Proton donor" evidence="13">
    <location>
        <position position="46"/>
    </location>
</feature>
<dbReference type="InterPro" id="IPR004794">
    <property type="entry name" value="Eubact_RibD"/>
</dbReference>
<dbReference type="GO" id="GO:0008703">
    <property type="term" value="F:5-amino-6-(5-phosphoribosylamino)uracil reductase activity"/>
    <property type="evidence" value="ECO:0007669"/>
    <property type="project" value="UniProtKB-EC"/>
</dbReference>
<dbReference type="InterPro" id="IPR024072">
    <property type="entry name" value="DHFR-like_dom_sf"/>
</dbReference>
<keyword evidence="18" id="KW-1185">Reference proteome</keyword>
<dbReference type="NCBIfam" id="TIGR00326">
    <property type="entry name" value="eubact_ribD"/>
    <property type="match status" value="1"/>
</dbReference>
<feature type="binding site" evidence="15">
    <location>
        <position position="78"/>
    </location>
    <ligand>
        <name>Zn(2+)</name>
        <dbReference type="ChEBI" id="CHEBI:29105"/>
        <note>catalytic</note>
    </ligand>
</feature>
<dbReference type="PANTHER" id="PTHR38011:SF7">
    <property type="entry name" value="2,5-DIAMINO-6-RIBOSYLAMINO-4(3H)-PYRIMIDINONE 5'-PHOSPHATE REDUCTASE"/>
    <property type="match status" value="1"/>
</dbReference>
<evidence type="ECO:0000256" key="7">
    <source>
        <dbReference type="ARBA" id="ARBA00022723"/>
    </source>
</evidence>
<evidence type="ECO:0000256" key="10">
    <source>
        <dbReference type="ARBA" id="ARBA00023002"/>
    </source>
</evidence>
<dbReference type="Proteomes" id="UP000559404">
    <property type="component" value="Unassembled WGS sequence"/>
</dbReference>
<reference evidence="17 18" key="2">
    <citation type="submission" date="2020-08" db="EMBL/GenBank/DDBJ databases">
        <title>Stappia taiwanensis sp. nov., isolated from a coastal thermal spring.</title>
        <authorList>
            <person name="Kampfer P."/>
        </authorList>
    </citation>
    <scope>NUCLEOTIDE SEQUENCE [LARGE SCALE GENOMIC DNA]</scope>
    <source>
        <strain evidence="17 18">DSM 23284</strain>
    </source>
</reference>
<dbReference type="EC" id="1.1.1.193" evidence="12"/>
<comment type="pathway">
    <text evidence="2 12">Cofactor biosynthesis; riboflavin biosynthesis; 5-amino-6-(D-ribitylamino)uracil from GTP: step 2/4.</text>
</comment>
<evidence type="ECO:0000256" key="4">
    <source>
        <dbReference type="ARBA" id="ARBA00005259"/>
    </source>
</evidence>